<dbReference type="Proteomes" id="UP000774326">
    <property type="component" value="Unassembled WGS sequence"/>
</dbReference>
<reference evidence="1" key="1">
    <citation type="journal article" date="2021" name="Open Biol.">
        <title>Shared evolutionary footprints suggest mitochondrial oxidative damage underlies multiple complex I losses in fungi.</title>
        <authorList>
            <person name="Schikora-Tamarit M.A."/>
            <person name="Marcet-Houben M."/>
            <person name="Nosek J."/>
            <person name="Gabaldon T."/>
        </authorList>
    </citation>
    <scope>NUCLEOTIDE SEQUENCE</scope>
    <source>
        <strain evidence="1">CBS2887</strain>
    </source>
</reference>
<comment type="caution">
    <text evidence="1">The sequence shown here is derived from an EMBL/GenBank/DDBJ whole genome shotgun (WGS) entry which is preliminary data.</text>
</comment>
<name>A0A9P8TR26_WICPI</name>
<reference evidence="1" key="2">
    <citation type="submission" date="2021-01" db="EMBL/GenBank/DDBJ databases">
        <authorList>
            <person name="Schikora-Tamarit M.A."/>
        </authorList>
    </citation>
    <scope>NUCLEOTIDE SEQUENCE</scope>
    <source>
        <strain evidence="1">CBS2887</strain>
    </source>
</reference>
<organism evidence="1 2">
    <name type="scientific">Wickerhamomyces pijperi</name>
    <name type="common">Yeast</name>
    <name type="synonym">Pichia pijperi</name>
    <dbReference type="NCBI Taxonomy" id="599730"/>
    <lineage>
        <taxon>Eukaryota</taxon>
        <taxon>Fungi</taxon>
        <taxon>Dikarya</taxon>
        <taxon>Ascomycota</taxon>
        <taxon>Saccharomycotina</taxon>
        <taxon>Saccharomycetes</taxon>
        <taxon>Phaffomycetales</taxon>
        <taxon>Wickerhamomycetaceae</taxon>
        <taxon>Wickerhamomyces</taxon>
    </lineage>
</organism>
<proteinExistence type="predicted"/>
<evidence type="ECO:0000313" key="1">
    <source>
        <dbReference type="EMBL" id="KAH3687874.1"/>
    </source>
</evidence>
<dbReference type="OrthoDB" id="3981124at2759"/>
<sequence length="335" mass="38121">MSFLGSQEPNAIANSFSMGYTFIEYKDNSNELLSTLEVYTLPGTYNEPNHLPILQNLSRAINTTDLLVVNLLDYNARPENWLQETQIWNNILRKELNTLNDSSRAPGGIIIQEDKINQLTIVLNKSSFVEIDPEIHEFIQANIRIQAMLLKTSVMFVPSLSSHTSTSSNIKSIKATIINLVSHLLSLPLRTHKPSEIQSNFTDISNAVIIKGTDDLFNINILYHNSNELYDTYVKSRSLDTNENPVLLNYSNTVKPHFDEIRSTMFSSDYEEGDSKIIKQDATKNNKLQTPIDVKFDDFLEVVYQNRTKLKEGDTTVEELQRLIEGISNRTESNI</sequence>
<accession>A0A9P8TR26</accession>
<dbReference type="EMBL" id="JAEUBG010000605">
    <property type="protein sequence ID" value="KAH3687874.1"/>
    <property type="molecule type" value="Genomic_DNA"/>
</dbReference>
<dbReference type="AlphaFoldDB" id="A0A9P8TR26"/>
<protein>
    <submittedName>
        <fullName evidence="1">Uncharacterized protein</fullName>
    </submittedName>
</protein>
<evidence type="ECO:0000313" key="2">
    <source>
        <dbReference type="Proteomes" id="UP000774326"/>
    </source>
</evidence>
<gene>
    <name evidence="1" type="ORF">WICPIJ_001167</name>
</gene>
<keyword evidence="2" id="KW-1185">Reference proteome</keyword>